<organism evidence="6">
    <name type="scientific">Cyprideis torosa</name>
    <dbReference type="NCBI Taxonomy" id="163714"/>
    <lineage>
        <taxon>Eukaryota</taxon>
        <taxon>Metazoa</taxon>
        <taxon>Ecdysozoa</taxon>
        <taxon>Arthropoda</taxon>
        <taxon>Crustacea</taxon>
        <taxon>Oligostraca</taxon>
        <taxon>Ostracoda</taxon>
        <taxon>Podocopa</taxon>
        <taxon>Podocopida</taxon>
        <taxon>Cytherocopina</taxon>
        <taxon>Cytheroidea</taxon>
        <taxon>Cytherideidae</taxon>
        <taxon>Cyprideis</taxon>
    </lineage>
</organism>
<dbReference type="InterPro" id="IPR013087">
    <property type="entry name" value="Znf_C2H2_type"/>
</dbReference>
<dbReference type="Pfam" id="PF00096">
    <property type="entry name" value="zf-C2H2"/>
    <property type="match status" value="5"/>
</dbReference>
<dbReference type="PROSITE" id="PS50157">
    <property type="entry name" value="ZINC_FINGER_C2H2_2"/>
    <property type="match status" value="6"/>
</dbReference>
<evidence type="ECO:0000256" key="4">
    <source>
        <dbReference type="ARBA" id="ARBA00022771"/>
    </source>
</evidence>
<keyword evidence="2" id="KW-0479">Metal-binding</keyword>
<reference evidence="6" key="1">
    <citation type="submission" date="2020-11" db="EMBL/GenBank/DDBJ databases">
        <authorList>
            <person name="Tran Van P."/>
        </authorList>
    </citation>
    <scope>NUCLEOTIDE SEQUENCE</scope>
</reference>
<evidence type="ECO:0000256" key="3">
    <source>
        <dbReference type="ARBA" id="ARBA00022737"/>
    </source>
</evidence>
<dbReference type="EMBL" id="OB666798">
    <property type="protein sequence ID" value="CAD7233708.1"/>
    <property type="molecule type" value="Genomic_DNA"/>
</dbReference>
<dbReference type="PANTHER" id="PTHR14196">
    <property type="entry name" value="ODD-SKIPPED - RELATED"/>
    <property type="match status" value="1"/>
</dbReference>
<dbReference type="FunFam" id="3.30.160.60:FF:000624">
    <property type="entry name" value="zinc finger protein 697"/>
    <property type="match status" value="1"/>
</dbReference>
<name>A0A7R8ZRH9_9CRUS</name>
<dbReference type="GO" id="GO:0005634">
    <property type="term" value="C:nucleus"/>
    <property type="evidence" value="ECO:0007669"/>
    <property type="project" value="TreeGrafter"/>
</dbReference>
<dbReference type="InterPro" id="IPR036236">
    <property type="entry name" value="Znf_C2H2_sf"/>
</dbReference>
<protein>
    <submittedName>
        <fullName evidence="6">Uncharacterized protein</fullName>
    </submittedName>
</protein>
<dbReference type="SMART" id="SM00355">
    <property type="entry name" value="ZnF_C2H2"/>
    <property type="match status" value="7"/>
</dbReference>
<dbReference type="SUPFAM" id="SSF57667">
    <property type="entry name" value="beta-beta-alpha zinc fingers"/>
    <property type="match status" value="4"/>
</dbReference>
<comment type="function">
    <text evidence="1">May be involved in transcriptional regulation.</text>
</comment>
<dbReference type="Gene3D" id="3.30.160.60">
    <property type="entry name" value="Classic Zinc Finger"/>
    <property type="match status" value="7"/>
</dbReference>
<sequence>MLPFAVFTQAALILPSPPLMTDEMTPIGKKERFLALVSCHVSGPHVLSRERRKIQKTLSDIANSPELNTIFDETLCLQNMWEIIRTERPFIHAQTETHWRETLCLQNLWKSIRSEQRFIYAQGFRSKSGLHRHQKKHSEGNQSTCALCDQPFRLVEDLEKHLNDFLKMNSEIEKELSGIDVPRADAGYALPKFDGINVLTDDYNQTGGAPDQIEVSDDEGTERKENNSKGHCQQKKRFICGVCGKSSSTKLNLQSHEFTHTGEKPFCCRICGKSFAQSCALARHKLTHTGEKAFACRICGRSFARSDSLSSHKLIHSGEKPFACRICGKSFARSSDLSTHKLTHTGERPFSCSVCGKAFNQQGNLRRHEFTHKTEKRFHCLVCGDGFRSKPGLHNHENRHSEGNWSVCELCDQPFRLVEDLEKHLKRHIRSGS</sequence>
<dbReference type="FunFam" id="3.30.160.60:FF:002343">
    <property type="entry name" value="Zinc finger protein 33A"/>
    <property type="match status" value="1"/>
</dbReference>
<evidence type="ECO:0000313" key="6">
    <source>
        <dbReference type="EMBL" id="CAD7233708.1"/>
    </source>
</evidence>
<accession>A0A7R8ZRH9</accession>
<dbReference type="InterPro" id="IPR050717">
    <property type="entry name" value="C2H2-ZF_Transcription_Reg"/>
</dbReference>
<dbReference type="GO" id="GO:0008270">
    <property type="term" value="F:zinc ion binding"/>
    <property type="evidence" value="ECO:0007669"/>
    <property type="project" value="UniProtKB-KW"/>
</dbReference>
<evidence type="ECO:0000256" key="2">
    <source>
        <dbReference type="ARBA" id="ARBA00022723"/>
    </source>
</evidence>
<gene>
    <name evidence="6" type="ORF">CTOB1V02_LOCUS11527</name>
</gene>
<dbReference type="GO" id="GO:0000981">
    <property type="term" value="F:DNA-binding transcription factor activity, RNA polymerase II-specific"/>
    <property type="evidence" value="ECO:0007669"/>
    <property type="project" value="TreeGrafter"/>
</dbReference>
<dbReference type="AlphaFoldDB" id="A0A7R8ZRH9"/>
<keyword evidence="3" id="KW-0677">Repeat</keyword>
<dbReference type="GO" id="GO:0000977">
    <property type="term" value="F:RNA polymerase II transcription regulatory region sequence-specific DNA binding"/>
    <property type="evidence" value="ECO:0007669"/>
    <property type="project" value="TreeGrafter"/>
</dbReference>
<dbReference type="FunFam" id="3.30.160.60:FF:000358">
    <property type="entry name" value="zinc finger protein 24"/>
    <property type="match status" value="1"/>
</dbReference>
<evidence type="ECO:0000256" key="1">
    <source>
        <dbReference type="ARBA" id="ARBA00003767"/>
    </source>
</evidence>
<dbReference type="PROSITE" id="PS00028">
    <property type="entry name" value="ZINC_FINGER_C2H2_1"/>
    <property type="match status" value="6"/>
</dbReference>
<keyword evidence="5" id="KW-0862">Zinc</keyword>
<evidence type="ECO:0000256" key="5">
    <source>
        <dbReference type="ARBA" id="ARBA00022833"/>
    </source>
</evidence>
<dbReference type="PANTHER" id="PTHR14196:SF12">
    <property type="entry name" value="ZINC FINGER PROTEIN 208-LIKE"/>
    <property type="match status" value="1"/>
</dbReference>
<keyword evidence="4" id="KW-0863">Zinc-finger</keyword>
<dbReference type="FunFam" id="3.30.160.60:FF:000634">
    <property type="entry name" value="Zinc finger X-chromosomal protein"/>
    <property type="match status" value="1"/>
</dbReference>
<proteinExistence type="predicted"/>